<feature type="compositionally biased region" description="Basic residues" evidence="1">
    <location>
        <begin position="36"/>
        <end position="46"/>
    </location>
</feature>
<accession>Q0RUF4</accession>
<reference evidence="2 3" key="1">
    <citation type="journal article" date="2007" name="Genome Res.">
        <title>Genome characteristics of facultatively symbiotic Frankia sp. strains reflect host range and host plant biogeography.</title>
        <authorList>
            <person name="Normand P."/>
            <person name="Lapierre P."/>
            <person name="Tisa L.S."/>
            <person name="Gogarten J.P."/>
            <person name="Alloisio N."/>
            <person name="Bagnarol E."/>
            <person name="Bassi C.A."/>
            <person name="Berry A.M."/>
            <person name="Bickhart D.M."/>
            <person name="Choisne N."/>
            <person name="Couloux A."/>
            <person name="Cournoyer B."/>
            <person name="Cruveiller S."/>
            <person name="Daubin V."/>
            <person name="Demange N."/>
            <person name="Francino M.P."/>
            <person name="Goltsman E."/>
            <person name="Huang Y."/>
            <person name="Kopp O.R."/>
            <person name="Labarre L."/>
            <person name="Lapidus A."/>
            <person name="Lavire C."/>
            <person name="Marechal J."/>
            <person name="Martinez M."/>
            <person name="Mastronunzio J.E."/>
            <person name="Mullin B.C."/>
            <person name="Niemann J."/>
            <person name="Pujic P."/>
            <person name="Rawnsley T."/>
            <person name="Rouy Z."/>
            <person name="Schenowitz C."/>
            <person name="Sellstedt A."/>
            <person name="Tavares F."/>
            <person name="Tomkins J.P."/>
            <person name="Vallenet D."/>
            <person name="Valverde C."/>
            <person name="Wall L.G."/>
            <person name="Wang Y."/>
            <person name="Medigue C."/>
            <person name="Benson D.R."/>
        </authorList>
    </citation>
    <scope>NUCLEOTIDE SEQUENCE [LARGE SCALE GENOMIC DNA]</scope>
    <source>
        <strain evidence="3">DSM 45986 / CECT 9034 / ACN14a</strain>
    </source>
</reference>
<dbReference type="Proteomes" id="UP000000657">
    <property type="component" value="Chromosome"/>
</dbReference>
<feature type="compositionally biased region" description="Low complexity" evidence="1">
    <location>
        <begin position="99"/>
        <end position="108"/>
    </location>
</feature>
<evidence type="ECO:0000256" key="1">
    <source>
        <dbReference type="SAM" id="MobiDB-lite"/>
    </source>
</evidence>
<sequence>MPPAAQEKSDRAPTARPAKGKQVQPGGFSRAPATKHALRYPRRRRAGPAPQPAPADSAPTRTDGVGRTAETGEPRRDGADRGDSDGGGREGDEAVSNRAAGGTIAAAARSPVHPDRSLHRTDRRIGPIAASNRSRIRTDRCSRFGVVQRRRSSGRHLVAANSTG</sequence>
<name>Q0RUF4_FRAAA</name>
<dbReference type="EMBL" id="CT573213">
    <property type="protein sequence ID" value="CAJ58787.1"/>
    <property type="molecule type" value="Genomic_DNA"/>
</dbReference>
<dbReference type="AlphaFoldDB" id="Q0RUF4"/>
<feature type="region of interest" description="Disordered" evidence="1">
    <location>
        <begin position="1"/>
        <end position="138"/>
    </location>
</feature>
<gene>
    <name evidence="2" type="ordered locus">FRAAL0105</name>
</gene>
<feature type="compositionally biased region" description="Basic and acidic residues" evidence="1">
    <location>
        <begin position="112"/>
        <end position="125"/>
    </location>
</feature>
<protein>
    <submittedName>
        <fullName evidence="2">Uncharacterized protein</fullName>
    </submittedName>
</protein>
<evidence type="ECO:0000313" key="2">
    <source>
        <dbReference type="EMBL" id="CAJ58787.1"/>
    </source>
</evidence>
<organism evidence="2 3">
    <name type="scientific">Frankia alni (strain DSM 45986 / CECT 9034 / ACN14a)</name>
    <dbReference type="NCBI Taxonomy" id="326424"/>
    <lineage>
        <taxon>Bacteria</taxon>
        <taxon>Bacillati</taxon>
        <taxon>Actinomycetota</taxon>
        <taxon>Actinomycetes</taxon>
        <taxon>Frankiales</taxon>
        <taxon>Frankiaceae</taxon>
        <taxon>Frankia</taxon>
    </lineage>
</organism>
<keyword evidence="3" id="KW-1185">Reference proteome</keyword>
<dbReference type="HOGENOM" id="CLU_1616589_0_0_11"/>
<proteinExistence type="predicted"/>
<feature type="compositionally biased region" description="Basic and acidic residues" evidence="1">
    <location>
        <begin position="70"/>
        <end position="92"/>
    </location>
</feature>
<dbReference type="KEGG" id="fal:FRAAL0105"/>
<evidence type="ECO:0000313" key="3">
    <source>
        <dbReference type="Proteomes" id="UP000000657"/>
    </source>
</evidence>